<dbReference type="FunFam" id="3.30.460.10:FF:000033">
    <property type="entry name" value="Poly A polymerase head domain protein"/>
    <property type="match status" value="1"/>
</dbReference>
<evidence type="ECO:0000256" key="5">
    <source>
        <dbReference type="ARBA" id="ARBA00022723"/>
    </source>
</evidence>
<keyword evidence="9" id="KW-0460">Magnesium</keyword>
<dbReference type="GO" id="GO:0008033">
    <property type="term" value="P:tRNA processing"/>
    <property type="evidence" value="ECO:0007669"/>
    <property type="project" value="UniProtKB-KW"/>
</dbReference>
<dbReference type="NCBIfam" id="TIGR00277">
    <property type="entry name" value="HDIG"/>
    <property type="match status" value="1"/>
</dbReference>
<dbReference type="InterPro" id="IPR006675">
    <property type="entry name" value="HDIG_dom"/>
</dbReference>
<dbReference type="PANTHER" id="PTHR47545:SF1">
    <property type="entry name" value="MULTIFUNCTIONAL CCA PROTEIN"/>
    <property type="match status" value="1"/>
</dbReference>
<dbReference type="EMBL" id="CP060139">
    <property type="protein sequence ID" value="QNR24488.1"/>
    <property type="molecule type" value="Genomic_DNA"/>
</dbReference>
<keyword evidence="16" id="KW-1185">Reference proteome</keyword>
<dbReference type="InterPro" id="IPR043519">
    <property type="entry name" value="NT_sf"/>
</dbReference>
<evidence type="ECO:0000313" key="15">
    <source>
        <dbReference type="EMBL" id="QNR24488.1"/>
    </source>
</evidence>
<dbReference type="InterPro" id="IPR006674">
    <property type="entry name" value="HD_domain"/>
</dbReference>
<dbReference type="CDD" id="cd05398">
    <property type="entry name" value="NT_ClassII-CCAase"/>
    <property type="match status" value="1"/>
</dbReference>
<dbReference type="Proteomes" id="UP000516305">
    <property type="component" value="Chromosome"/>
</dbReference>
<evidence type="ECO:0000256" key="6">
    <source>
        <dbReference type="ARBA" id="ARBA00022741"/>
    </source>
</evidence>
<evidence type="ECO:0000256" key="1">
    <source>
        <dbReference type="ARBA" id="ARBA00001946"/>
    </source>
</evidence>
<dbReference type="Pfam" id="PF01743">
    <property type="entry name" value="PolyA_pol"/>
    <property type="match status" value="1"/>
</dbReference>
<dbReference type="SUPFAM" id="SSF81301">
    <property type="entry name" value="Nucleotidyltransferase"/>
    <property type="match status" value="1"/>
</dbReference>
<feature type="domain" description="Poly A polymerase head" evidence="12">
    <location>
        <begin position="24"/>
        <end position="154"/>
    </location>
</feature>
<dbReference type="RefSeq" id="WP_210759015.1">
    <property type="nucleotide sequence ID" value="NZ_CP060139.1"/>
</dbReference>
<evidence type="ECO:0000256" key="7">
    <source>
        <dbReference type="ARBA" id="ARBA00022800"/>
    </source>
</evidence>
<sequence length="475" mass="54304">MQKALDHPIFRTLGEAADHLGVEAYVIGGYVRDLILQRKEPKDIDVVAVGSGIELAQEVAKRLGGRKVNVFKNFGTAQIKLSKEDLELEFVGARRESYQRDSRKPIVEDGSREDDQKRRDFTINALALSLNKENYGELLDPFGGIQDLNEGIIRTPLDPEITFSDDPLRMMRAIRFASQLDFTITDECLQAIHNQNQRLEIISMERIVDELHKIMASPKPSKGLILLYRTGLLQHFLPEVVDLAGVEELEGQSHKDNFYHTAIVVDNVAARSENIWLRYAALFHDIGKPPTKKFVKGTGWTFHSHEFVGSKMVRKIFRRLKLPLGEPMKYVQKMVLLSSRPQAVAEEQATDSAARRLLFDAGEDIDELMILCESDLTTRNEKKKKRYLAKYQEVRDKLIEVEEKDRLRQFQPPVDGMEIMQIFDLKPGPEIGNLKSAVKDAILDGEIENDREQALRFLYDKARSMGLEPKQDHEH</sequence>
<dbReference type="GO" id="GO:0003723">
    <property type="term" value="F:RNA binding"/>
    <property type="evidence" value="ECO:0007669"/>
    <property type="project" value="UniProtKB-KW"/>
</dbReference>
<keyword evidence="7" id="KW-0692">RNA repair</keyword>
<organism evidence="15 16">
    <name type="scientific">Croceimicrobium hydrocarbonivorans</name>
    <dbReference type="NCBI Taxonomy" id="2761580"/>
    <lineage>
        <taxon>Bacteria</taxon>
        <taxon>Pseudomonadati</taxon>
        <taxon>Bacteroidota</taxon>
        <taxon>Flavobacteriia</taxon>
        <taxon>Flavobacteriales</taxon>
        <taxon>Owenweeksiaceae</taxon>
        <taxon>Croceimicrobium</taxon>
    </lineage>
</organism>
<dbReference type="GO" id="GO:0046872">
    <property type="term" value="F:metal ion binding"/>
    <property type="evidence" value="ECO:0007669"/>
    <property type="project" value="UniProtKB-KW"/>
</dbReference>
<dbReference type="Pfam" id="PF12627">
    <property type="entry name" value="PolyA_pol_RNAbd"/>
    <property type="match status" value="1"/>
</dbReference>
<dbReference type="GO" id="GO:0016779">
    <property type="term" value="F:nucleotidyltransferase activity"/>
    <property type="evidence" value="ECO:0007669"/>
    <property type="project" value="UniProtKB-KW"/>
</dbReference>
<dbReference type="Gene3D" id="3.30.460.10">
    <property type="entry name" value="Beta Polymerase, domain 2"/>
    <property type="match status" value="1"/>
</dbReference>
<evidence type="ECO:0000313" key="16">
    <source>
        <dbReference type="Proteomes" id="UP000516305"/>
    </source>
</evidence>
<evidence type="ECO:0000256" key="10">
    <source>
        <dbReference type="ARBA" id="ARBA00022884"/>
    </source>
</evidence>
<dbReference type="CDD" id="cd00077">
    <property type="entry name" value="HDc"/>
    <property type="match status" value="1"/>
</dbReference>
<dbReference type="InterPro" id="IPR050124">
    <property type="entry name" value="tRNA_CCA-adding_enzyme"/>
</dbReference>
<feature type="domain" description="HD" evidence="13">
    <location>
        <begin position="260"/>
        <end position="375"/>
    </location>
</feature>
<evidence type="ECO:0000256" key="11">
    <source>
        <dbReference type="RuleBase" id="RU003953"/>
    </source>
</evidence>
<evidence type="ECO:0000259" key="14">
    <source>
        <dbReference type="Pfam" id="PF12627"/>
    </source>
</evidence>
<dbReference type="Pfam" id="PF01966">
    <property type="entry name" value="HD"/>
    <property type="match status" value="1"/>
</dbReference>
<dbReference type="InterPro" id="IPR032828">
    <property type="entry name" value="PolyA_RNA-bd"/>
</dbReference>
<keyword evidence="6" id="KW-0547">Nucleotide-binding</keyword>
<keyword evidence="8" id="KW-0067">ATP-binding</keyword>
<keyword evidence="2 11" id="KW-0808">Transferase</keyword>
<evidence type="ECO:0000259" key="12">
    <source>
        <dbReference type="Pfam" id="PF01743"/>
    </source>
</evidence>
<comment type="cofactor">
    <cofactor evidence="1">
        <name>Mg(2+)</name>
        <dbReference type="ChEBI" id="CHEBI:18420"/>
    </cofactor>
</comment>
<proteinExistence type="inferred from homology"/>
<feature type="domain" description="tRNA nucleotidyltransferase/poly(A) polymerase RNA and SrmB- binding" evidence="14">
    <location>
        <begin position="181"/>
        <end position="240"/>
    </location>
</feature>
<dbReference type="PANTHER" id="PTHR47545">
    <property type="entry name" value="MULTIFUNCTIONAL CCA PROTEIN"/>
    <property type="match status" value="1"/>
</dbReference>
<dbReference type="GO" id="GO:0042245">
    <property type="term" value="P:RNA repair"/>
    <property type="evidence" value="ECO:0007669"/>
    <property type="project" value="UniProtKB-KW"/>
</dbReference>
<dbReference type="Gene3D" id="1.10.3090.10">
    <property type="entry name" value="cca-adding enzyme, domain 2"/>
    <property type="match status" value="1"/>
</dbReference>
<reference evidence="15 16" key="1">
    <citation type="submission" date="2020-08" db="EMBL/GenBank/DDBJ databases">
        <title>Croceimicrobium hydrocarbonivorans gen. nov., sp. nov., a novel marine bacterium isolated from a bacterial consortium that degrades polyethylene terephthalate.</title>
        <authorList>
            <person name="Liu R."/>
        </authorList>
    </citation>
    <scope>NUCLEOTIDE SEQUENCE [LARGE SCALE GENOMIC DNA]</scope>
    <source>
        <strain evidence="15 16">A20-9</strain>
    </source>
</reference>
<name>A0A7H0VFJ0_9FLAO</name>
<dbReference type="SUPFAM" id="SSF81891">
    <property type="entry name" value="Poly A polymerase C-terminal region-like"/>
    <property type="match status" value="1"/>
</dbReference>
<gene>
    <name evidence="15" type="ORF">H4K34_01200</name>
</gene>
<keyword evidence="10 11" id="KW-0694">RNA-binding</keyword>
<dbReference type="KEGG" id="chyd:H4K34_01200"/>
<evidence type="ECO:0000256" key="4">
    <source>
        <dbReference type="ARBA" id="ARBA00022695"/>
    </source>
</evidence>
<evidence type="ECO:0000256" key="3">
    <source>
        <dbReference type="ARBA" id="ARBA00022694"/>
    </source>
</evidence>
<dbReference type="InterPro" id="IPR003607">
    <property type="entry name" value="HD/PDEase_dom"/>
</dbReference>
<dbReference type="AlphaFoldDB" id="A0A7H0VFJ0"/>
<comment type="similarity">
    <text evidence="11">Belongs to the tRNA nucleotidyltransferase/poly(A) polymerase family.</text>
</comment>
<evidence type="ECO:0000256" key="8">
    <source>
        <dbReference type="ARBA" id="ARBA00022840"/>
    </source>
</evidence>
<keyword evidence="4" id="KW-0548">Nucleotidyltransferase</keyword>
<dbReference type="InterPro" id="IPR002646">
    <property type="entry name" value="PolA_pol_head_dom"/>
</dbReference>
<evidence type="ECO:0000256" key="9">
    <source>
        <dbReference type="ARBA" id="ARBA00022842"/>
    </source>
</evidence>
<evidence type="ECO:0000256" key="2">
    <source>
        <dbReference type="ARBA" id="ARBA00022679"/>
    </source>
</evidence>
<keyword evidence="5" id="KW-0479">Metal-binding</keyword>
<evidence type="ECO:0000259" key="13">
    <source>
        <dbReference type="Pfam" id="PF01966"/>
    </source>
</evidence>
<dbReference type="Gene3D" id="1.10.246.80">
    <property type="match status" value="1"/>
</dbReference>
<protein>
    <submittedName>
        <fullName evidence="15">HD domain-containing protein</fullName>
    </submittedName>
</protein>
<dbReference type="GO" id="GO:0005524">
    <property type="term" value="F:ATP binding"/>
    <property type="evidence" value="ECO:0007669"/>
    <property type="project" value="UniProtKB-KW"/>
</dbReference>
<keyword evidence="3" id="KW-0819">tRNA processing</keyword>
<accession>A0A7H0VFJ0</accession>